<feature type="transmembrane region" description="Helical" evidence="14">
    <location>
        <begin position="204"/>
        <end position="228"/>
    </location>
</feature>
<reference evidence="16" key="1">
    <citation type="journal article" date="2021" name="PeerJ">
        <title>Extensive microbial diversity within the chicken gut microbiome revealed by metagenomics and culture.</title>
        <authorList>
            <person name="Gilroy R."/>
            <person name="Ravi A."/>
            <person name="Getino M."/>
            <person name="Pursley I."/>
            <person name="Horton D.L."/>
            <person name="Alikhan N.F."/>
            <person name="Baker D."/>
            <person name="Gharbi K."/>
            <person name="Hall N."/>
            <person name="Watson M."/>
            <person name="Adriaenssens E.M."/>
            <person name="Foster-Nyarko E."/>
            <person name="Jarju S."/>
            <person name="Secka A."/>
            <person name="Antonio M."/>
            <person name="Oren A."/>
            <person name="Chaudhuri R.R."/>
            <person name="La Ragione R."/>
            <person name="Hildebrand F."/>
            <person name="Pallen M.J."/>
        </authorList>
    </citation>
    <scope>NUCLEOTIDE SEQUENCE</scope>
    <source>
        <strain evidence="16">6627</strain>
    </source>
</reference>
<dbReference type="Pfam" id="PF09924">
    <property type="entry name" value="LPG_synthase_C"/>
    <property type="match status" value="1"/>
</dbReference>
<dbReference type="PANTHER" id="PTHR34697">
    <property type="entry name" value="PHOSPHATIDYLGLYCEROL LYSYLTRANSFERASE"/>
    <property type="match status" value="1"/>
</dbReference>
<comment type="catalytic activity">
    <reaction evidence="13 14">
        <text>L-lysyl-tRNA(Lys) + a 1,2-diacyl-sn-glycero-3-phospho-(1'-sn-glycerol) = a 1,2-diacyl-sn-glycero-3-phospho-1'-(3'-O-L-lysyl)-sn-glycerol + tRNA(Lys)</text>
        <dbReference type="Rhea" id="RHEA:10668"/>
        <dbReference type="Rhea" id="RHEA-COMP:9696"/>
        <dbReference type="Rhea" id="RHEA-COMP:9697"/>
        <dbReference type="ChEBI" id="CHEBI:64716"/>
        <dbReference type="ChEBI" id="CHEBI:75792"/>
        <dbReference type="ChEBI" id="CHEBI:78442"/>
        <dbReference type="ChEBI" id="CHEBI:78529"/>
        <dbReference type="EC" id="2.3.2.3"/>
    </reaction>
</comment>
<dbReference type="SUPFAM" id="SSF55729">
    <property type="entry name" value="Acyl-CoA N-acyltransferases (Nat)"/>
    <property type="match status" value="1"/>
</dbReference>
<organism evidence="16 17">
    <name type="scientific">Candidatus Ligilactobacillus excrementigallinarum</name>
    <dbReference type="NCBI Taxonomy" id="2838641"/>
    <lineage>
        <taxon>Bacteria</taxon>
        <taxon>Bacillati</taxon>
        <taxon>Bacillota</taxon>
        <taxon>Bacilli</taxon>
        <taxon>Lactobacillales</taxon>
        <taxon>Lactobacillaceae</taxon>
        <taxon>Ligilactobacillus</taxon>
    </lineage>
</organism>
<evidence type="ECO:0000256" key="5">
    <source>
        <dbReference type="ARBA" id="ARBA00022475"/>
    </source>
</evidence>
<dbReference type="EC" id="2.3.2.3" evidence="3 14"/>
<keyword evidence="11 14" id="KW-0046">Antibiotic resistance</keyword>
<comment type="similarity">
    <text evidence="2 14">Belongs to the LPG synthase family.</text>
</comment>
<keyword evidence="7 14" id="KW-0812">Transmembrane</keyword>
<keyword evidence="5" id="KW-1003">Cell membrane</keyword>
<evidence type="ECO:0000256" key="11">
    <source>
        <dbReference type="ARBA" id="ARBA00023251"/>
    </source>
</evidence>
<evidence type="ECO:0000256" key="3">
    <source>
        <dbReference type="ARBA" id="ARBA00012014"/>
    </source>
</evidence>
<keyword evidence="9 14" id="KW-0443">Lipid metabolism</keyword>
<keyword evidence="8 14" id="KW-1133">Transmembrane helix</keyword>
<feature type="transmembrane region" description="Helical" evidence="14">
    <location>
        <begin position="489"/>
        <end position="511"/>
    </location>
</feature>
<evidence type="ECO:0000256" key="9">
    <source>
        <dbReference type="ARBA" id="ARBA00023098"/>
    </source>
</evidence>
<dbReference type="Proteomes" id="UP000823963">
    <property type="component" value="Unassembled WGS sequence"/>
</dbReference>
<keyword evidence="10 14" id="KW-0472">Membrane</keyword>
<evidence type="ECO:0000256" key="4">
    <source>
        <dbReference type="ARBA" id="ARBA00021546"/>
    </source>
</evidence>
<feature type="domain" description="Phosphatidylglycerol lysyltransferase C-terminal" evidence="15">
    <location>
        <begin position="530"/>
        <end position="824"/>
    </location>
</feature>
<evidence type="ECO:0000256" key="14">
    <source>
        <dbReference type="RuleBase" id="RU363042"/>
    </source>
</evidence>
<dbReference type="AlphaFoldDB" id="A0A9D2AA57"/>
<evidence type="ECO:0000313" key="16">
    <source>
        <dbReference type="EMBL" id="HIX01422.1"/>
    </source>
</evidence>
<comment type="subcellular location">
    <subcellularLocation>
        <location evidence="1 14">Cell membrane</location>
        <topology evidence="1 14">Multi-pass membrane protein</topology>
    </subcellularLocation>
</comment>
<dbReference type="GO" id="GO:0005886">
    <property type="term" value="C:plasma membrane"/>
    <property type="evidence" value="ECO:0007669"/>
    <property type="project" value="UniProtKB-SubCell"/>
</dbReference>
<dbReference type="GO" id="GO:0050071">
    <property type="term" value="F:phosphatidylglycerol lysyltransferase activity"/>
    <property type="evidence" value="ECO:0007669"/>
    <property type="project" value="UniProtKB-EC"/>
</dbReference>
<evidence type="ECO:0000313" key="17">
    <source>
        <dbReference type="Proteomes" id="UP000823963"/>
    </source>
</evidence>
<evidence type="ECO:0000256" key="7">
    <source>
        <dbReference type="ARBA" id="ARBA00022692"/>
    </source>
</evidence>
<evidence type="ECO:0000256" key="1">
    <source>
        <dbReference type="ARBA" id="ARBA00004651"/>
    </source>
</evidence>
<evidence type="ECO:0000256" key="12">
    <source>
        <dbReference type="ARBA" id="ARBA00031899"/>
    </source>
</evidence>
<keyword evidence="6 14" id="KW-0808">Transferase</keyword>
<name>A0A9D2AA57_9LACO</name>
<feature type="transmembrane region" description="Helical" evidence="14">
    <location>
        <begin position="96"/>
        <end position="119"/>
    </location>
</feature>
<evidence type="ECO:0000256" key="13">
    <source>
        <dbReference type="ARBA" id="ARBA00047540"/>
    </source>
</evidence>
<comment type="function">
    <text evidence="14">Catalyzes the transfer of a lysyl group from L-lysyl-tRNA(Lys) to membrane-bound phosphatidylglycerol (PG), which produces lysylphosphatidylglycerol (LPG), a major component of the bacterial membrane with a positive net charge. LPG synthesis contributes to bacterial virulence as it is involved in the resistance mechanism against cationic antimicrobial peptides (CAMP) produces by the host's immune system (defensins, cathelicidins) and by the competing microorganisms.</text>
</comment>
<feature type="transmembrane region" description="Helical" evidence="14">
    <location>
        <begin position="21"/>
        <end position="39"/>
    </location>
</feature>
<evidence type="ECO:0000259" key="15">
    <source>
        <dbReference type="Pfam" id="PF09924"/>
    </source>
</evidence>
<feature type="transmembrane region" description="Helical" evidence="14">
    <location>
        <begin position="447"/>
        <end position="469"/>
    </location>
</feature>
<feature type="transmembrane region" description="Helical" evidence="14">
    <location>
        <begin position="131"/>
        <end position="159"/>
    </location>
</feature>
<gene>
    <name evidence="14 16" type="primary">mprF</name>
    <name evidence="16" type="ORF">H9861_01535</name>
</gene>
<feature type="transmembrane region" description="Helical" evidence="14">
    <location>
        <begin position="416"/>
        <end position="435"/>
    </location>
</feature>
<accession>A0A9D2AA57</accession>
<dbReference type="InterPro" id="IPR016181">
    <property type="entry name" value="Acyl_CoA_acyltransferase"/>
</dbReference>
<feature type="transmembrane region" description="Helical" evidence="14">
    <location>
        <begin position="362"/>
        <end position="381"/>
    </location>
</feature>
<evidence type="ECO:0000256" key="8">
    <source>
        <dbReference type="ARBA" id="ARBA00022989"/>
    </source>
</evidence>
<dbReference type="PANTHER" id="PTHR34697:SF2">
    <property type="entry name" value="PHOSPHATIDYLGLYCEROL LYSYLTRANSFERASE"/>
    <property type="match status" value="1"/>
</dbReference>
<proteinExistence type="inferred from homology"/>
<feature type="transmembrane region" description="Helical" evidence="14">
    <location>
        <begin position="59"/>
        <end position="84"/>
    </location>
</feature>
<feature type="transmembrane region" description="Helical" evidence="14">
    <location>
        <begin position="393"/>
        <end position="410"/>
    </location>
</feature>
<dbReference type="InterPro" id="IPR051211">
    <property type="entry name" value="PG_lysyltransferase"/>
</dbReference>
<evidence type="ECO:0000256" key="6">
    <source>
        <dbReference type="ARBA" id="ARBA00022679"/>
    </source>
</evidence>
<dbReference type="InterPro" id="IPR022791">
    <property type="entry name" value="L-PG_synthase/AglD"/>
</dbReference>
<evidence type="ECO:0000256" key="2">
    <source>
        <dbReference type="ARBA" id="ARBA00008627"/>
    </source>
</evidence>
<comment type="caution">
    <text evidence="16">The sequence shown here is derived from an EMBL/GenBank/DDBJ whole genome shotgun (WGS) entry which is preliminary data.</text>
</comment>
<dbReference type="GO" id="GO:0046677">
    <property type="term" value="P:response to antibiotic"/>
    <property type="evidence" value="ECO:0007669"/>
    <property type="project" value="UniProtKB-KW"/>
</dbReference>
<protein>
    <recommendedName>
        <fullName evidence="4 14">Phosphatidylglycerol lysyltransferase</fullName>
        <ecNumber evidence="3 14">2.3.2.3</ecNumber>
    </recommendedName>
    <alternativeName>
        <fullName evidence="12 14">Lysylphosphatidylglycerol synthase</fullName>
    </alternativeName>
</protein>
<dbReference type="GO" id="GO:0006629">
    <property type="term" value="P:lipid metabolic process"/>
    <property type="evidence" value="ECO:0007669"/>
    <property type="project" value="UniProtKB-KW"/>
</dbReference>
<dbReference type="EMBL" id="DXFP01000010">
    <property type="protein sequence ID" value="HIX01422.1"/>
    <property type="molecule type" value="Genomic_DNA"/>
</dbReference>
<dbReference type="GO" id="GO:0055091">
    <property type="term" value="P:phospholipid homeostasis"/>
    <property type="evidence" value="ECO:0007669"/>
    <property type="project" value="TreeGrafter"/>
</dbReference>
<dbReference type="NCBIfam" id="NF033480">
    <property type="entry name" value="bifunc_MprF"/>
    <property type="match status" value="1"/>
</dbReference>
<feature type="transmembrane region" description="Helical" evidence="14">
    <location>
        <begin position="278"/>
        <end position="303"/>
    </location>
</feature>
<feature type="transmembrane region" description="Helical" evidence="14">
    <location>
        <begin position="240"/>
        <end position="266"/>
    </location>
</feature>
<feature type="transmembrane region" description="Helical" evidence="14">
    <location>
        <begin position="171"/>
        <end position="189"/>
    </location>
</feature>
<evidence type="ECO:0000256" key="10">
    <source>
        <dbReference type="ARBA" id="ARBA00023136"/>
    </source>
</evidence>
<sequence length="862" mass="99236">MQNLFAKVKDFYEKHATLLKMIFIFSVLLFVFTEIGRIFHQLNWHQVGDALADQSPVVITAMLICGLIAVLPMLIYDFVIVRFLPGDFSKGYIARSGWVTNTFTNVAGFGGLLGATLRANFYKEGATKKQILYAISKIALFLLAGLSIFCWISLIMMFVLPSEAGFHKYSIWLLGGGAYFPILFFVTKFKNNEFFKDLTWKREFALIIGSTIEWGCAAFFFLIIGGLMNVHIHLIDVIPLYIIAEILGIISMVPGGLGSFDVFMILELTKLGVSSEIAVVWILFFRLFYYIIPFLIGGVFFVHDMGHQINEDLDGIPQTIIQKIAHGLVTLFMYFSGIFMLLESAIPNFTFSNSFLMKLMPYTFFFLNQMTNIIFAFLLLGMARAIQLKQRKAYVPTLIILGIGVINTLWKEYTPSLAIFLVFVMICIVLSRKELYREKMQFSFESILLNMLMFGGAFLFYMLVGILNRPVHHHHHHVPNGLLFPDQQVWLYGLVGMIIAGIILMVMMRYFTQGKDPFNHWDFPEKRIKNLINTYGGNEVSHLAYLKDKMIYIYQHDNEDQLFIMYQIKADKIIIMGEPVGNQEYLKDAIKELVNLSDCYGYQLVFYEINAELTMLLHEYGFDFIKTGEEGFVRLDEFTLKGKKQRAQRALMNKFDREGYQFSIVQPPLSFNLMEELKAVSDSWLGNRTEKGFSLGFFDEDYIQRAPVAIVRDKDGKLVSFATLMPMQADTLSIDLMRHSKDAPSGIMDKIFIELYKYGQENGYRYFDLGMAPLSNVGSSKYSFIEERVAHFIYEYGYRLYGFQGLRAFKNKYANEWHAKYITYRKRSSIAITMLQLVMVVNQKHGANNLPQTILAPKFLQR</sequence>
<dbReference type="Pfam" id="PF03706">
    <property type="entry name" value="LPG_synthase_TM"/>
    <property type="match status" value="1"/>
</dbReference>
<reference evidence="16" key="2">
    <citation type="submission" date="2021-04" db="EMBL/GenBank/DDBJ databases">
        <authorList>
            <person name="Gilroy R."/>
        </authorList>
    </citation>
    <scope>NUCLEOTIDE SEQUENCE</scope>
    <source>
        <strain evidence="16">6627</strain>
    </source>
</reference>
<dbReference type="InterPro" id="IPR024320">
    <property type="entry name" value="LPG_synthase_C"/>
</dbReference>